<feature type="chain" id="PRO_5035867131" description="Secreted protein" evidence="1">
    <location>
        <begin position="26"/>
        <end position="91"/>
    </location>
</feature>
<dbReference type="AlphaFoldDB" id="A0A8S9PPD7"/>
<keyword evidence="1" id="KW-0732">Signal</keyword>
<proteinExistence type="predicted"/>
<name>A0A8S9PPD7_BRACR</name>
<accession>A0A8S9PPD7</accession>
<protein>
    <recommendedName>
        <fullName evidence="4">Secreted protein</fullName>
    </recommendedName>
</protein>
<evidence type="ECO:0000313" key="2">
    <source>
        <dbReference type="EMBL" id="KAF3523064.1"/>
    </source>
</evidence>
<sequence>MAVSGYLWLRMMVVASSTVWRVVAPARTSGSPIDSMEDTYRALFPEGTSIEFQHILELKGLKAWPRIHTALCFSGNATTGSNPTCTAPGNH</sequence>
<reference evidence="2" key="1">
    <citation type="submission" date="2019-12" db="EMBL/GenBank/DDBJ databases">
        <title>Genome sequencing and annotation of Brassica cretica.</title>
        <authorList>
            <person name="Studholme D.J."/>
            <person name="Sarris P."/>
        </authorList>
    </citation>
    <scope>NUCLEOTIDE SEQUENCE</scope>
    <source>
        <strain evidence="2">PFS-109/04</strain>
        <tissue evidence="2">Leaf</tissue>
    </source>
</reference>
<comment type="caution">
    <text evidence="2">The sequence shown here is derived from an EMBL/GenBank/DDBJ whole genome shotgun (WGS) entry which is preliminary data.</text>
</comment>
<dbReference type="EMBL" id="QGKX02001347">
    <property type="protein sequence ID" value="KAF3523064.1"/>
    <property type="molecule type" value="Genomic_DNA"/>
</dbReference>
<dbReference type="Proteomes" id="UP000712600">
    <property type="component" value="Unassembled WGS sequence"/>
</dbReference>
<gene>
    <name evidence="2" type="ORF">F2Q69_00046677</name>
</gene>
<organism evidence="2 3">
    <name type="scientific">Brassica cretica</name>
    <name type="common">Mustard</name>
    <dbReference type="NCBI Taxonomy" id="69181"/>
    <lineage>
        <taxon>Eukaryota</taxon>
        <taxon>Viridiplantae</taxon>
        <taxon>Streptophyta</taxon>
        <taxon>Embryophyta</taxon>
        <taxon>Tracheophyta</taxon>
        <taxon>Spermatophyta</taxon>
        <taxon>Magnoliopsida</taxon>
        <taxon>eudicotyledons</taxon>
        <taxon>Gunneridae</taxon>
        <taxon>Pentapetalae</taxon>
        <taxon>rosids</taxon>
        <taxon>malvids</taxon>
        <taxon>Brassicales</taxon>
        <taxon>Brassicaceae</taxon>
        <taxon>Brassiceae</taxon>
        <taxon>Brassica</taxon>
    </lineage>
</organism>
<evidence type="ECO:0000313" key="3">
    <source>
        <dbReference type="Proteomes" id="UP000712600"/>
    </source>
</evidence>
<evidence type="ECO:0000256" key="1">
    <source>
        <dbReference type="SAM" id="SignalP"/>
    </source>
</evidence>
<feature type="signal peptide" evidence="1">
    <location>
        <begin position="1"/>
        <end position="25"/>
    </location>
</feature>
<evidence type="ECO:0008006" key="4">
    <source>
        <dbReference type="Google" id="ProtNLM"/>
    </source>
</evidence>